<keyword evidence="4 7" id="KW-0812">Transmembrane</keyword>
<evidence type="ECO:0000313" key="9">
    <source>
        <dbReference type="EMBL" id="AXK83404.1"/>
    </source>
</evidence>
<gene>
    <name evidence="9" type="ORF">DW352_24500</name>
</gene>
<dbReference type="InterPro" id="IPR003416">
    <property type="entry name" value="MgtC/SapB/SrpB/YhiD_fam"/>
</dbReference>
<evidence type="ECO:0000256" key="7">
    <source>
        <dbReference type="RuleBase" id="RU365041"/>
    </source>
</evidence>
<feature type="transmembrane region" description="Helical" evidence="7">
    <location>
        <begin position="87"/>
        <end position="105"/>
    </location>
</feature>
<dbReference type="AlphaFoldDB" id="A0A346A2K7"/>
<keyword evidence="6 7" id="KW-0472">Membrane</keyword>
<dbReference type="RefSeq" id="WP_115693783.1">
    <property type="nucleotide sequence ID" value="NZ_CP031417.1"/>
</dbReference>
<evidence type="ECO:0000256" key="3">
    <source>
        <dbReference type="ARBA" id="ARBA00022475"/>
    </source>
</evidence>
<comment type="similarity">
    <text evidence="2 7">Belongs to the MgtC/SapB family.</text>
</comment>
<feature type="transmembrane region" description="Helical" evidence="7">
    <location>
        <begin position="62"/>
        <end position="80"/>
    </location>
</feature>
<keyword evidence="10" id="KW-1185">Reference proteome</keyword>
<dbReference type="OrthoDB" id="9811198at2"/>
<reference evidence="9 10" key="1">
    <citation type="submission" date="2018-07" db="EMBL/GenBank/DDBJ databases">
        <authorList>
            <person name="Quirk P.G."/>
            <person name="Krulwich T.A."/>
        </authorList>
    </citation>
    <scope>NUCLEOTIDE SEQUENCE [LARGE SCALE GENOMIC DNA]</scope>
    <source>
        <strain evidence="9 10">CC-BB4</strain>
    </source>
</reference>
<sequence>MSALEITLRLLAAAICGAAVGLNRNFHGKATGVRTLAVVALGSAIAVMAADDVGGDGDATRAVQGILTGIGFLGAGVIIRGNVAERVHGLTTAASTWLTACLGIACALTDWRLIVPGLALTIVVLMWGGDFEKAVRRRFMPADDDMRPPPPTSRS</sequence>
<keyword evidence="5 7" id="KW-1133">Transmembrane helix</keyword>
<dbReference type="Pfam" id="PF02308">
    <property type="entry name" value="MgtC"/>
    <property type="match status" value="1"/>
</dbReference>
<name>A0A346A2K7_9HYPH</name>
<dbReference type="PANTHER" id="PTHR33778:SF1">
    <property type="entry name" value="MAGNESIUM TRANSPORTER YHID-RELATED"/>
    <property type="match status" value="1"/>
</dbReference>
<dbReference type="InterPro" id="IPR049177">
    <property type="entry name" value="MgtC_SapB_SrpB_YhiD_N"/>
</dbReference>
<evidence type="ECO:0000256" key="6">
    <source>
        <dbReference type="ARBA" id="ARBA00023136"/>
    </source>
</evidence>
<proteinExistence type="inferred from homology"/>
<feature type="transmembrane region" description="Helical" evidence="7">
    <location>
        <begin position="111"/>
        <end position="129"/>
    </location>
</feature>
<dbReference type="PRINTS" id="PR01837">
    <property type="entry name" value="MGTCSAPBPROT"/>
</dbReference>
<dbReference type="KEGG" id="ptaw:DW352_24500"/>
<accession>A0A346A2K7</accession>
<keyword evidence="7" id="KW-0997">Cell inner membrane</keyword>
<evidence type="ECO:0000256" key="4">
    <source>
        <dbReference type="ARBA" id="ARBA00022692"/>
    </source>
</evidence>
<protein>
    <recommendedName>
        <fullName evidence="7">Protein MgtC</fullName>
    </recommendedName>
</protein>
<dbReference type="GO" id="GO:0005886">
    <property type="term" value="C:plasma membrane"/>
    <property type="evidence" value="ECO:0007669"/>
    <property type="project" value="UniProtKB-SubCell"/>
</dbReference>
<evidence type="ECO:0000256" key="1">
    <source>
        <dbReference type="ARBA" id="ARBA00004651"/>
    </source>
</evidence>
<feature type="transmembrane region" description="Helical" evidence="7">
    <location>
        <begin position="33"/>
        <end position="50"/>
    </location>
</feature>
<feature type="domain" description="MgtC/SapB/SrpB/YhiD N-terminal" evidence="8">
    <location>
        <begin position="10"/>
        <end position="130"/>
    </location>
</feature>
<comment type="subcellular location">
    <subcellularLocation>
        <location evidence="7">Cell inner membrane</location>
        <topology evidence="7">Multi-pass membrane protein</topology>
    </subcellularLocation>
    <subcellularLocation>
        <location evidence="1">Cell membrane</location>
        <topology evidence="1">Multi-pass membrane protein</topology>
    </subcellularLocation>
</comment>
<feature type="transmembrane region" description="Helical" evidence="7">
    <location>
        <begin position="6"/>
        <end position="26"/>
    </location>
</feature>
<evidence type="ECO:0000256" key="5">
    <source>
        <dbReference type="ARBA" id="ARBA00022989"/>
    </source>
</evidence>
<keyword evidence="3" id="KW-1003">Cell membrane</keyword>
<organism evidence="9 10">
    <name type="scientific">Pseudolabrys taiwanensis</name>
    <dbReference type="NCBI Taxonomy" id="331696"/>
    <lineage>
        <taxon>Bacteria</taxon>
        <taxon>Pseudomonadati</taxon>
        <taxon>Pseudomonadota</taxon>
        <taxon>Alphaproteobacteria</taxon>
        <taxon>Hyphomicrobiales</taxon>
        <taxon>Xanthobacteraceae</taxon>
        <taxon>Pseudolabrys</taxon>
    </lineage>
</organism>
<evidence type="ECO:0000256" key="2">
    <source>
        <dbReference type="ARBA" id="ARBA00009298"/>
    </source>
</evidence>
<evidence type="ECO:0000259" key="8">
    <source>
        <dbReference type="Pfam" id="PF02308"/>
    </source>
</evidence>
<dbReference type="PANTHER" id="PTHR33778">
    <property type="entry name" value="PROTEIN MGTC"/>
    <property type="match status" value="1"/>
</dbReference>
<dbReference type="Proteomes" id="UP000254889">
    <property type="component" value="Chromosome"/>
</dbReference>
<evidence type="ECO:0000313" key="10">
    <source>
        <dbReference type="Proteomes" id="UP000254889"/>
    </source>
</evidence>
<dbReference type="EMBL" id="CP031417">
    <property type="protein sequence ID" value="AXK83404.1"/>
    <property type="molecule type" value="Genomic_DNA"/>
</dbReference>